<dbReference type="Gene3D" id="1.10.10.2840">
    <property type="entry name" value="PucR C-terminal helix-turn-helix domain"/>
    <property type="match status" value="1"/>
</dbReference>
<evidence type="ECO:0000313" key="4">
    <source>
        <dbReference type="Proteomes" id="UP000746595"/>
    </source>
</evidence>
<evidence type="ECO:0000259" key="2">
    <source>
        <dbReference type="Pfam" id="PF13556"/>
    </source>
</evidence>
<reference evidence="3 4" key="1">
    <citation type="submission" date="2020-04" db="EMBL/GenBank/DDBJ databases">
        <title>Paeniglutamicibacter sp. ANT13_2, a novel actinomycete isolated from sediment in Antarctica.</title>
        <authorList>
            <person name="Sakdapetsiri C."/>
            <person name="Pinyakong O."/>
        </authorList>
    </citation>
    <scope>NUCLEOTIDE SEQUENCE [LARGE SCALE GENOMIC DNA]</scope>
    <source>
        <strain evidence="3 4">ANT13_2</strain>
    </source>
</reference>
<dbReference type="RefSeq" id="WP_168150389.1">
    <property type="nucleotide sequence ID" value="NZ_JAAWVT010000001.1"/>
</dbReference>
<gene>
    <name evidence="3" type="ORF">HED64_01775</name>
</gene>
<dbReference type="InterPro" id="IPR051448">
    <property type="entry name" value="CdaR-like_regulators"/>
</dbReference>
<keyword evidence="4" id="KW-1185">Reference proteome</keyword>
<sequence>MGQIAPKDESISSPNLDFARPWDSITLTRFLRQLPSGITVLHDAGDRPLRWVEPSDIDDPTPYLVDHELILTSGFPLLERINDAEAVHEFVARLVAANVSALGFGLDPYFSAVPPTLITACRELNLPLWQIPGTLPFAAIGLAFANLMEADSARMMRQNADANRLLMRCVSGENPEQEIITVLAQRATAAVQLLDAGGRLRYFATTAGQSALQGMELESLLMQAADPQGPKLVLSESAGQHHLAFPIRPTAPRGSRVPPLLGVLQLSFGHQPGSAEHNLMSTALGLLEVVARQRVLGSFAPTQLATALLLDGSESLDAEALELFNGSLAGSARRAPRVVLAIPRPDSAPHDPGHALTRFRSLLETKLVIHSEGRLTAITRTEPSREVINRIEAAGYWAAFSRPVDQLQHEGPGVSLAASLREMATEAHGLVPRLLDEGRSLSAESLPQSFAALLPQAASRQLAQSLLGNLLELPAKRQDLYLQVLRAWLDAHGSWDATATAIDMHRNSVRRHITAISEILGLDLARAEVRYELFLALRFLP</sequence>
<comment type="caution">
    <text evidence="3">The sequence shown here is derived from an EMBL/GenBank/DDBJ whole genome shotgun (WGS) entry which is preliminary data.</text>
</comment>
<dbReference type="InterPro" id="IPR025736">
    <property type="entry name" value="PucR_C-HTH_dom"/>
</dbReference>
<dbReference type="InterPro" id="IPR012914">
    <property type="entry name" value="PucR_dom"/>
</dbReference>
<dbReference type="PANTHER" id="PTHR33744">
    <property type="entry name" value="CARBOHYDRATE DIACID REGULATOR"/>
    <property type="match status" value="1"/>
</dbReference>
<dbReference type="EMBL" id="JAAWVT010000001">
    <property type="protein sequence ID" value="NKG19435.1"/>
    <property type="molecule type" value="Genomic_DNA"/>
</dbReference>
<feature type="domain" description="PucR C-terminal helix-turn-helix" evidence="2">
    <location>
        <begin position="481"/>
        <end position="538"/>
    </location>
</feature>
<organism evidence="3 4">
    <name type="scientific">Paeniglutamicibacter terrestris</name>
    <dbReference type="NCBI Taxonomy" id="2723403"/>
    <lineage>
        <taxon>Bacteria</taxon>
        <taxon>Bacillati</taxon>
        <taxon>Actinomycetota</taxon>
        <taxon>Actinomycetes</taxon>
        <taxon>Micrococcales</taxon>
        <taxon>Micrococcaceae</taxon>
        <taxon>Paeniglutamicibacter</taxon>
    </lineage>
</organism>
<dbReference type="Pfam" id="PF13556">
    <property type="entry name" value="HTH_30"/>
    <property type="match status" value="1"/>
</dbReference>
<dbReference type="InterPro" id="IPR042070">
    <property type="entry name" value="PucR_C-HTH_sf"/>
</dbReference>
<evidence type="ECO:0000313" key="3">
    <source>
        <dbReference type="EMBL" id="NKG19435.1"/>
    </source>
</evidence>
<accession>A0ABX1FZR5</accession>
<protein>
    <submittedName>
        <fullName evidence="3">PucR family transcriptional regulator</fullName>
    </submittedName>
</protein>
<dbReference type="PANTHER" id="PTHR33744:SF1">
    <property type="entry name" value="DNA-BINDING TRANSCRIPTIONAL ACTIVATOR ADER"/>
    <property type="match status" value="1"/>
</dbReference>
<feature type="domain" description="Purine catabolism PurC-like" evidence="1">
    <location>
        <begin position="39"/>
        <end position="140"/>
    </location>
</feature>
<dbReference type="Proteomes" id="UP000746595">
    <property type="component" value="Unassembled WGS sequence"/>
</dbReference>
<dbReference type="Pfam" id="PF07905">
    <property type="entry name" value="PucR"/>
    <property type="match status" value="1"/>
</dbReference>
<proteinExistence type="predicted"/>
<name>A0ABX1FZR5_9MICC</name>
<evidence type="ECO:0000259" key="1">
    <source>
        <dbReference type="Pfam" id="PF07905"/>
    </source>
</evidence>